<sequence length="185" mass="21147">MRFYLPLQMRWDARSVSQALSDTGLDAQVEDDAVVIELPGVYKSRFRGLQLIQRLRGDVSRITITCRPDRVINRIEVAADQPLWWIQREPQISAALRSQGCLVVGEDLSERDIVMKYCRPSLRLLRKLCALEELDAAAWRSDVDLPTDWIGRRVELLDEIETLMVESEDFCSAPESEDEEAIVGV</sequence>
<dbReference type="RefSeq" id="WP_147871505.1">
    <property type="nucleotide sequence ID" value="NZ_CP036264.1"/>
</dbReference>
<accession>A0A5B9MU53</accession>
<keyword evidence="2" id="KW-1185">Reference proteome</keyword>
<dbReference type="AlphaFoldDB" id="A0A5B9MU53"/>
<dbReference type="Proteomes" id="UP000321353">
    <property type="component" value="Chromosome"/>
</dbReference>
<name>A0A5B9MU53_9BACT</name>
<proteinExistence type="predicted"/>
<reference evidence="1 2" key="1">
    <citation type="submission" date="2019-02" db="EMBL/GenBank/DDBJ databases">
        <title>Planctomycetal bacteria perform biofilm scaping via a novel small molecule.</title>
        <authorList>
            <person name="Jeske O."/>
            <person name="Boedeker C."/>
            <person name="Wiegand S."/>
            <person name="Breitling P."/>
            <person name="Kallscheuer N."/>
            <person name="Jogler M."/>
            <person name="Rohde M."/>
            <person name="Petersen J."/>
            <person name="Medema M.H."/>
            <person name="Surup F."/>
            <person name="Jogler C."/>
        </authorList>
    </citation>
    <scope>NUCLEOTIDE SEQUENCE [LARGE SCALE GENOMIC DNA]</scope>
    <source>
        <strain evidence="1 2">Mal15</strain>
    </source>
</reference>
<evidence type="ECO:0000313" key="2">
    <source>
        <dbReference type="Proteomes" id="UP000321353"/>
    </source>
</evidence>
<dbReference type="KEGG" id="smam:Mal15_67090"/>
<dbReference type="EMBL" id="CP036264">
    <property type="protein sequence ID" value="QEG02588.1"/>
    <property type="molecule type" value="Genomic_DNA"/>
</dbReference>
<protein>
    <submittedName>
        <fullName evidence="1">Uncharacterized protein</fullName>
    </submittedName>
</protein>
<evidence type="ECO:0000313" key="1">
    <source>
        <dbReference type="EMBL" id="QEG02588.1"/>
    </source>
</evidence>
<organism evidence="1 2">
    <name type="scientific">Stieleria maiorica</name>
    <dbReference type="NCBI Taxonomy" id="2795974"/>
    <lineage>
        <taxon>Bacteria</taxon>
        <taxon>Pseudomonadati</taxon>
        <taxon>Planctomycetota</taxon>
        <taxon>Planctomycetia</taxon>
        <taxon>Pirellulales</taxon>
        <taxon>Pirellulaceae</taxon>
        <taxon>Stieleria</taxon>
    </lineage>
</organism>
<gene>
    <name evidence="1" type="ORF">Mal15_67090</name>
</gene>